<evidence type="ECO:0000256" key="1">
    <source>
        <dbReference type="SAM" id="MobiDB-lite"/>
    </source>
</evidence>
<gene>
    <name evidence="3" type="ORF">CCMA1212_003676</name>
</gene>
<dbReference type="Gene3D" id="3.90.1410.10">
    <property type="entry name" value="set domain protein methyltransferase, domain 1"/>
    <property type="match status" value="1"/>
</dbReference>
<accession>A0ABY2HAH3</accession>
<dbReference type="PANTHER" id="PTHR13271">
    <property type="entry name" value="UNCHARACTERIZED PUTATIVE METHYLTRANSFERASE"/>
    <property type="match status" value="1"/>
</dbReference>
<dbReference type="EMBL" id="PPTA01000004">
    <property type="protein sequence ID" value="TFB04395.1"/>
    <property type="molecule type" value="Genomic_DNA"/>
</dbReference>
<name>A0ABY2HAH3_9HYPO</name>
<evidence type="ECO:0000313" key="3">
    <source>
        <dbReference type="EMBL" id="TFB04395.1"/>
    </source>
</evidence>
<organism evidence="3 4">
    <name type="scientific">Trichoderma ghanense</name>
    <dbReference type="NCBI Taxonomy" id="65468"/>
    <lineage>
        <taxon>Eukaryota</taxon>
        <taxon>Fungi</taxon>
        <taxon>Dikarya</taxon>
        <taxon>Ascomycota</taxon>
        <taxon>Pezizomycotina</taxon>
        <taxon>Sordariomycetes</taxon>
        <taxon>Hypocreomycetidae</taxon>
        <taxon>Hypocreales</taxon>
        <taxon>Hypocreaceae</taxon>
        <taxon>Trichoderma</taxon>
    </lineage>
</organism>
<protein>
    <submittedName>
        <fullName evidence="3">SET domain-containing protein 8</fullName>
    </submittedName>
</protein>
<dbReference type="RefSeq" id="XP_073560596.1">
    <property type="nucleotide sequence ID" value="XM_073701016.1"/>
</dbReference>
<dbReference type="PROSITE" id="PS50280">
    <property type="entry name" value="SET"/>
    <property type="match status" value="1"/>
</dbReference>
<dbReference type="InterPro" id="IPR001214">
    <property type="entry name" value="SET_dom"/>
</dbReference>
<evidence type="ECO:0000313" key="4">
    <source>
        <dbReference type="Proteomes" id="UP001642720"/>
    </source>
</evidence>
<keyword evidence="4" id="KW-1185">Reference proteome</keyword>
<dbReference type="SUPFAM" id="SSF82199">
    <property type="entry name" value="SET domain"/>
    <property type="match status" value="1"/>
</dbReference>
<dbReference type="Proteomes" id="UP001642720">
    <property type="component" value="Unassembled WGS sequence"/>
</dbReference>
<dbReference type="InterPro" id="IPR046341">
    <property type="entry name" value="SET_dom_sf"/>
</dbReference>
<sequence>MAQLSIEAFPAWALLNNVDFVNAEIRDIEGKGFGLVAKHDITEEGHDAAGPAAILRIPRDLVLSAEAVEEYAKVDQNFKQLLDVAGHRMLTSGESTRGDIMLYLLTHLVQSKATSSGTRAFASTPWTEYIKFLPRPIPVPTMWTNDERELLRGTSLEAAVSAKLSTLSSEYDTLCEQASALPFWNTLLSESATLEDWTLADSWYRSRCLELPQSGHAMVPGLDMANHSHNHSAYYDESSDGDVLLLPRSGSRIQAGGEITISYGEAKSAAEMLFSYGFIDPDSSVKELTLHLEALPDDPLGRAKFHIYKGAPTVRLSITDNDVRWFSPFLYLLILNEEDGLAFRVLQDTSGGRQLKLFWQDEDVTERTTEFETFVQSHPLHQVFKLRAVAVLEERVAMQLDRISSGASYGATEQSHAAANEPRAECRLAAETLRDLETQVLQGVAQALENEKARLLLDADVVTYLGSTEDVQNEQAPGPVSNDDDEFS</sequence>
<proteinExistence type="predicted"/>
<reference evidence="3 4" key="1">
    <citation type="submission" date="2018-01" db="EMBL/GenBank/DDBJ databases">
        <title>Genome characterization of the sugarcane-associated fungus Trichoderma ghanense CCMA-1212 and their application in lignocelulose bioconversion.</title>
        <authorList>
            <person name="Steindorff A.S."/>
            <person name="Mendes T.D."/>
            <person name="Vilela E.S.D."/>
            <person name="Rodrigues D.S."/>
            <person name="Formighieri E.F."/>
            <person name="Melo I.S."/>
            <person name="Favaro L.C.L."/>
        </authorList>
    </citation>
    <scope>NUCLEOTIDE SEQUENCE [LARGE SCALE GENOMIC DNA]</scope>
    <source>
        <strain evidence="3 4">CCMA-1212</strain>
    </source>
</reference>
<feature type="region of interest" description="Disordered" evidence="1">
    <location>
        <begin position="468"/>
        <end position="488"/>
    </location>
</feature>
<evidence type="ECO:0000259" key="2">
    <source>
        <dbReference type="PROSITE" id="PS50280"/>
    </source>
</evidence>
<dbReference type="GeneID" id="300575466"/>
<dbReference type="InterPro" id="IPR050600">
    <property type="entry name" value="SETD3_SETD6_MTase"/>
</dbReference>
<comment type="caution">
    <text evidence="3">The sequence shown here is derived from an EMBL/GenBank/DDBJ whole genome shotgun (WGS) entry which is preliminary data.</text>
</comment>
<dbReference type="PANTHER" id="PTHR13271:SF76">
    <property type="entry name" value="SET DOMAIN-CONTAINING PROTEIN 8"/>
    <property type="match status" value="1"/>
</dbReference>
<dbReference type="CDD" id="cd10527">
    <property type="entry name" value="SET_LSMT"/>
    <property type="match status" value="1"/>
</dbReference>
<feature type="domain" description="SET" evidence="2">
    <location>
        <begin position="21"/>
        <end position="264"/>
    </location>
</feature>